<dbReference type="EMBL" id="CP042806">
    <property type="protein sequence ID" value="QEE28500.1"/>
    <property type="molecule type" value="Genomic_DNA"/>
</dbReference>
<name>A0A5B9ECQ5_9BACT</name>
<dbReference type="Proteomes" id="UP000321820">
    <property type="component" value="Chromosome"/>
</dbReference>
<reference evidence="2 3" key="1">
    <citation type="submission" date="2019-08" db="EMBL/GenBank/DDBJ databases">
        <title>Complete genome sequence of Terriglobus albidus strain ORNL.</title>
        <authorList>
            <person name="Podar M."/>
        </authorList>
    </citation>
    <scope>NUCLEOTIDE SEQUENCE [LARGE SCALE GENOMIC DNA]</scope>
    <source>
        <strain evidence="2 3">ORNL</strain>
    </source>
</reference>
<feature type="transmembrane region" description="Helical" evidence="1">
    <location>
        <begin position="273"/>
        <end position="295"/>
    </location>
</feature>
<evidence type="ECO:0000313" key="3">
    <source>
        <dbReference type="Proteomes" id="UP000321820"/>
    </source>
</evidence>
<dbReference type="RefSeq" id="WP_147647690.1">
    <property type="nucleotide sequence ID" value="NZ_CP042806.1"/>
</dbReference>
<keyword evidence="1" id="KW-1133">Transmembrane helix</keyword>
<feature type="transmembrane region" description="Helical" evidence="1">
    <location>
        <begin position="232"/>
        <end position="253"/>
    </location>
</feature>
<gene>
    <name evidence="2" type="ORF">FTW19_11105</name>
</gene>
<feature type="transmembrane region" description="Helical" evidence="1">
    <location>
        <begin position="133"/>
        <end position="154"/>
    </location>
</feature>
<feature type="transmembrane region" description="Helical" evidence="1">
    <location>
        <begin position="182"/>
        <end position="211"/>
    </location>
</feature>
<proteinExistence type="predicted"/>
<feature type="transmembrane region" description="Helical" evidence="1">
    <location>
        <begin position="100"/>
        <end position="121"/>
    </location>
</feature>
<accession>A0A5B9ECQ5</accession>
<dbReference type="KEGG" id="talb:FTW19_11105"/>
<dbReference type="AlphaFoldDB" id="A0A5B9ECQ5"/>
<protein>
    <submittedName>
        <fullName evidence="2">Uncharacterized protein</fullName>
    </submittedName>
</protein>
<organism evidence="2 3">
    <name type="scientific">Terriglobus albidus</name>
    <dbReference type="NCBI Taxonomy" id="1592106"/>
    <lineage>
        <taxon>Bacteria</taxon>
        <taxon>Pseudomonadati</taxon>
        <taxon>Acidobacteriota</taxon>
        <taxon>Terriglobia</taxon>
        <taxon>Terriglobales</taxon>
        <taxon>Acidobacteriaceae</taxon>
        <taxon>Terriglobus</taxon>
    </lineage>
</organism>
<evidence type="ECO:0000256" key="1">
    <source>
        <dbReference type="SAM" id="Phobius"/>
    </source>
</evidence>
<keyword evidence="3" id="KW-1185">Reference proteome</keyword>
<sequence>MSTYESQSSKTIRGTQSFVGTMSWVWKHPLLVGLEILWRWLWGIPALWLTARTAKRILDQHPVDWTALQHASLLDPMHAAEVAGAIITVLAAPVTEALTWLLPLLMLTWVAAHTIGRTIVLHRIDAELIPRPATFLLLTLLRLVALALAFAVWWRSLLWSSTITIANPIAQGREPNLVGYCALLIIFSMGVFVLWGVVSWIFSIAPLLAVVRQLTAAQAIRESFRLGALRQKLVEINLVMGIVKITLIVLAMVFSATPLPFQSVATDSFLHTWWAGVTVAYLIASDFFHVARAVAYLQLYRRATG</sequence>
<evidence type="ECO:0000313" key="2">
    <source>
        <dbReference type="EMBL" id="QEE28500.1"/>
    </source>
</evidence>
<keyword evidence="1" id="KW-0812">Transmembrane</keyword>
<keyword evidence="1" id="KW-0472">Membrane</keyword>
<dbReference type="OrthoDB" id="114850at2"/>